<evidence type="ECO:0000259" key="3">
    <source>
        <dbReference type="PROSITE" id="PS50937"/>
    </source>
</evidence>
<evidence type="ECO:0000313" key="4">
    <source>
        <dbReference type="EMBL" id="MBB5754775.1"/>
    </source>
</evidence>
<dbReference type="InterPro" id="IPR000551">
    <property type="entry name" value="MerR-type_HTH_dom"/>
</dbReference>
<dbReference type="PROSITE" id="PS50937">
    <property type="entry name" value="HTH_MERR_2"/>
    <property type="match status" value="1"/>
</dbReference>
<evidence type="ECO:0000313" key="5">
    <source>
        <dbReference type="Proteomes" id="UP000523821"/>
    </source>
</evidence>
<evidence type="ECO:0000256" key="1">
    <source>
        <dbReference type="ARBA" id="ARBA00023125"/>
    </source>
</evidence>
<feature type="region of interest" description="Disordered" evidence="2">
    <location>
        <begin position="119"/>
        <end position="250"/>
    </location>
</feature>
<dbReference type="Pfam" id="PF13411">
    <property type="entry name" value="MerR_1"/>
    <property type="match status" value="1"/>
</dbReference>
<dbReference type="CDD" id="cd04765">
    <property type="entry name" value="HTH_MlrA-like_sg2"/>
    <property type="match status" value="1"/>
</dbReference>
<protein>
    <submittedName>
        <fullName evidence="4">DNA-binding transcriptional MerR regulator</fullName>
    </submittedName>
</protein>
<keyword evidence="1 4" id="KW-0238">DNA-binding</keyword>
<feature type="compositionally biased region" description="Pro residues" evidence="2">
    <location>
        <begin position="141"/>
        <end position="162"/>
    </location>
</feature>
<dbReference type="Proteomes" id="UP000523821">
    <property type="component" value="Unassembled WGS sequence"/>
</dbReference>
<dbReference type="SMART" id="SM00422">
    <property type="entry name" value="HTH_MERR"/>
    <property type="match status" value="1"/>
</dbReference>
<reference evidence="4 5" key="1">
    <citation type="submission" date="2020-08" db="EMBL/GenBank/DDBJ databases">
        <title>Genomic Encyclopedia of Type Strains, Phase IV (KMG-IV): sequencing the most valuable type-strain genomes for metagenomic binning, comparative biology and taxonomic classification.</title>
        <authorList>
            <person name="Goeker M."/>
        </authorList>
    </citation>
    <scope>NUCLEOTIDE SEQUENCE [LARGE SCALE GENOMIC DNA]</scope>
    <source>
        <strain evidence="4 5">DSM 16268</strain>
    </source>
</reference>
<accession>A0A7W9L3P7</accession>
<dbReference type="SUPFAM" id="SSF46955">
    <property type="entry name" value="Putative DNA-binding domain"/>
    <property type="match status" value="1"/>
</dbReference>
<sequence length="272" mass="29450">MSKGPDAFRTISEVAEELDLPQHVLRFWETRFSQIRPMKRGGGRRYYRPDDVELLKGIRHLLYGEGYTIKGVQRILKEQGARQVIAAGQGAAFTPVPASALDDAGDYEDEGDEDIAAAAAEEDAPASGRRRAGPERREPVFGPPAPQAAPRAPEPAPPPPREPTVLKLPPAPAEPERSAEAFRPPPIVGTAARPQRGEPSAPPAWRSGNAPAEDDDPIPLGIRPRSAEPAEGDSSRHPAAPAAATLSRDDLRKLQTTLFDLLECKRILDQAR</sequence>
<evidence type="ECO:0000256" key="2">
    <source>
        <dbReference type="SAM" id="MobiDB-lite"/>
    </source>
</evidence>
<organism evidence="4 5">
    <name type="scientific">Prosthecomicrobium pneumaticum</name>
    <dbReference type="NCBI Taxonomy" id="81895"/>
    <lineage>
        <taxon>Bacteria</taxon>
        <taxon>Pseudomonadati</taxon>
        <taxon>Pseudomonadota</taxon>
        <taxon>Alphaproteobacteria</taxon>
        <taxon>Hyphomicrobiales</taxon>
        <taxon>Kaistiaceae</taxon>
        <taxon>Prosthecomicrobium</taxon>
    </lineage>
</organism>
<dbReference type="GO" id="GO:0003677">
    <property type="term" value="F:DNA binding"/>
    <property type="evidence" value="ECO:0007669"/>
    <property type="project" value="UniProtKB-KW"/>
</dbReference>
<dbReference type="InterPro" id="IPR047057">
    <property type="entry name" value="MerR_fam"/>
</dbReference>
<gene>
    <name evidence="4" type="ORF">GGQ63_003867</name>
</gene>
<comment type="caution">
    <text evidence="4">The sequence shown here is derived from an EMBL/GenBank/DDBJ whole genome shotgun (WGS) entry which is preliminary data.</text>
</comment>
<proteinExistence type="predicted"/>
<name>A0A7W9L3P7_9HYPH</name>
<dbReference type="PANTHER" id="PTHR30204">
    <property type="entry name" value="REDOX-CYCLING DRUG-SENSING TRANSCRIPTIONAL ACTIVATOR SOXR"/>
    <property type="match status" value="1"/>
</dbReference>
<keyword evidence="5" id="KW-1185">Reference proteome</keyword>
<feature type="domain" description="HTH merR-type" evidence="3">
    <location>
        <begin position="10"/>
        <end position="78"/>
    </location>
</feature>
<dbReference type="InterPro" id="IPR009061">
    <property type="entry name" value="DNA-bd_dom_put_sf"/>
</dbReference>
<feature type="compositionally biased region" description="Basic and acidic residues" evidence="2">
    <location>
        <begin position="225"/>
        <end position="236"/>
    </location>
</feature>
<dbReference type="AlphaFoldDB" id="A0A7W9L3P7"/>
<dbReference type="Gene3D" id="1.10.1660.10">
    <property type="match status" value="1"/>
</dbReference>
<dbReference type="EMBL" id="JACHOO010000010">
    <property type="protein sequence ID" value="MBB5754775.1"/>
    <property type="molecule type" value="Genomic_DNA"/>
</dbReference>
<dbReference type="GO" id="GO:0003700">
    <property type="term" value="F:DNA-binding transcription factor activity"/>
    <property type="evidence" value="ECO:0007669"/>
    <property type="project" value="InterPro"/>
</dbReference>
<dbReference type="PANTHER" id="PTHR30204:SF15">
    <property type="entry name" value="BLL5018 PROTEIN"/>
    <property type="match status" value="1"/>
</dbReference>